<reference evidence="4 5" key="1">
    <citation type="submission" date="2024-05" db="EMBL/GenBank/DDBJ databases">
        <title>Long read based assembly of the Candida bracarensis genome reveals expanded adhesin content.</title>
        <authorList>
            <person name="Marcet-Houben M."/>
            <person name="Ksiezopolska E."/>
            <person name="Gabaldon T."/>
        </authorList>
    </citation>
    <scope>NUCLEOTIDE SEQUENCE [LARGE SCALE GENOMIC DNA]</scope>
    <source>
        <strain evidence="4 5">CBM6</strain>
    </source>
</reference>
<sequence>MSVVDVTSLDQFLKLARTDAGDKLVVLFFYMTWMEACKVLKEVVYALSRSVDKRRSNFLQINVEKNAKIVELLGITQLPAFFLVRNGVVIKALAGVDPREILDAYQECVTNVETLKLIRPEKPRKITSTSDGIEGDEEDNDELLEPGERTEEDVYEGLNKLVNAAPVMVFLKGSASHPRCKFSTQMVKMLRENNIKFGFFDILKDRITRELLKEFSDWPTFPQLYINGQFEGGVDILKESLQEDPQFLRKKLFL</sequence>
<evidence type="ECO:0000259" key="2">
    <source>
        <dbReference type="Pfam" id="PF00085"/>
    </source>
</evidence>
<feature type="region of interest" description="Disordered" evidence="1">
    <location>
        <begin position="126"/>
        <end position="146"/>
    </location>
</feature>
<dbReference type="PROSITE" id="PS51354">
    <property type="entry name" value="GLUTAREDOXIN_2"/>
    <property type="match status" value="1"/>
</dbReference>
<feature type="domain" description="Thioredoxin" evidence="2">
    <location>
        <begin position="21"/>
        <end position="103"/>
    </location>
</feature>
<dbReference type="PANTHER" id="PTHR10293:SF73">
    <property type="entry name" value="GLUTAREDOXIN-3"/>
    <property type="match status" value="1"/>
</dbReference>
<evidence type="ECO:0000313" key="4">
    <source>
        <dbReference type="EMBL" id="KAL3233493.1"/>
    </source>
</evidence>
<dbReference type="InterPro" id="IPR013766">
    <property type="entry name" value="Thioredoxin_domain"/>
</dbReference>
<feature type="compositionally biased region" description="Acidic residues" evidence="1">
    <location>
        <begin position="133"/>
        <end position="146"/>
    </location>
</feature>
<dbReference type="Pfam" id="PF00462">
    <property type="entry name" value="Glutaredoxin"/>
    <property type="match status" value="1"/>
</dbReference>
<proteinExistence type="predicted"/>
<dbReference type="EMBL" id="JBEVYD010000004">
    <property type="protein sequence ID" value="KAL3233493.1"/>
    <property type="molecule type" value="Genomic_DNA"/>
</dbReference>
<dbReference type="InterPro" id="IPR002109">
    <property type="entry name" value="Glutaredoxin"/>
</dbReference>
<evidence type="ECO:0000256" key="1">
    <source>
        <dbReference type="SAM" id="MobiDB-lite"/>
    </source>
</evidence>
<evidence type="ECO:0000259" key="3">
    <source>
        <dbReference type="Pfam" id="PF00462"/>
    </source>
</evidence>
<keyword evidence="5" id="KW-1185">Reference proteome</keyword>
<name>A0ABR4NX67_9SACH</name>
<dbReference type="InterPro" id="IPR036249">
    <property type="entry name" value="Thioredoxin-like_sf"/>
</dbReference>
<dbReference type="SUPFAM" id="SSF52833">
    <property type="entry name" value="Thioredoxin-like"/>
    <property type="match status" value="2"/>
</dbReference>
<gene>
    <name evidence="4" type="ORF">RNJ44_03533</name>
</gene>
<dbReference type="Proteomes" id="UP001623330">
    <property type="component" value="Unassembled WGS sequence"/>
</dbReference>
<protein>
    <submittedName>
        <fullName evidence="4">Monothiol glutaredoxin-3</fullName>
    </submittedName>
</protein>
<dbReference type="Pfam" id="PF00085">
    <property type="entry name" value="Thioredoxin"/>
    <property type="match status" value="1"/>
</dbReference>
<dbReference type="InterPro" id="IPR004480">
    <property type="entry name" value="Monothiol_GRX-rel"/>
</dbReference>
<dbReference type="Gene3D" id="3.40.30.10">
    <property type="entry name" value="Glutaredoxin"/>
    <property type="match status" value="2"/>
</dbReference>
<organism evidence="4 5">
    <name type="scientific">Nakaseomyces bracarensis</name>
    <dbReference type="NCBI Taxonomy" id="273131"/>
    <lineage>
        <taxon>Eukaryota</taxon>
        <taxon>Fungi</taxon>
        <taxon>Dikarya</taxon>
        <taxon>Ascomycota</taxon>
        <taxon>Saccharomycotina</taxon>
        <taxon>Saccharomycetes</taxon>
        <taxon>Saccharomycetales</taxon>
        <taxon>Saccharomycetaceae</taxon>
        <taxon>Nakaseomyces</taxon>
    </lineage>
</organism>
<feature type="domain" description="Glutaredoxin" evidence="3">
    <location>
        <begin position="167"/>
        <end position="230"/>
    </location>
</feature>
<accession>A0ABR4NX67</accession>
<comment type="caution">
    <text evidence="4">The sequence shown here is derived from an EMBL/GenBank/DDBJ whole genome shotgun (WGS) entry which is preliminary data.</text>
</comment>
<dbReference type="PANTHER" id="PTHR10293">
    <property type="entry name" value="GLUTAREDOXIN FAMILY MEMBER"/>
    <property type="match status" value="1"/>
</dbReference>
<evidence type="ECO:0000313" key="5">
    <source>
        <dbReference type="Proteomes" id="UP001623330"/>
    </source>
</evidence>